<dbReference type="GO" id="GO:0016301">
    <property type="term" value="F:kinase activity"/>
    <property type="evidence" value="ECO:0007669"/>
    <property type="project" value="UniProtKB-KW"/>
</dbReference>
<accession>A0A1T5KZN1</accession>
<dbReference type="EMBL" id="FUZP01000003">
    <property type="protein sequence ID" value="SKC69113.1"/>
    <property type="molecule type" value="Genomic_DNA"/>
</dbReference>
<feature type="domain" description="Phosphoribulokinase/uridine kinase" evidence="1">
    <location>
        <begin position="22"/>
        <end position="182"/>
    </location>
</feature>
<dbReference type="RefSeq" id="WP_079728754.1">
    <property type="nucleotide sequence ID" value="NZ_FUZP01000003.1"/>
</dbReference>
<gene>
    <name evidence="2" type="ORF">SAMN06309945_2745</name>
</gene>
<reference evidence="2 3" key="1">
    <citation type="submission" date="2017-02" db="EMBL/GenBank/DDBJ databases">
        <authorList>
            <person name="Peterson S.W."/>
        </authorList>
    </citation>
    <scope>NUCLEOTIDE SEQUENCE [LARGE SCALE GENOMIC DNA]</scope>
    <source>
        <strain evidence="2 3">VKM Ac-2059</strain>
    </source>
</reference>
<proteinExistence type="predicted"/>
<keyword evidence="2" id="KW-0808">Transferase</keyword>
<dbReference type="InterPro" id="IPR006083">
    <property type="entry name" value="PRK/URK"/>
</dbReference>
<dbReference type="GO" id="GO:0005524">
    <property type="term" value="F:ATP binding"/>
    <property type="evidence" value="ECO:0007669"/>
    <property type="project" value="InterPro"/>
</dbReference>
<keyword evidence="3" id="KW-1185">Reference proteome</keyword>
<dbReference type="Proteomes" id="UP000190857">
    <property type="component" value="Unassembled WGS sequence"/>
</dbReference>
<dbReference type="Pfam" id="PF00485">
    <property type="entry name" value="PRK"/>
    <property type="match status" value="1"/>
</dbReference>
<dbReference type="STRING" id="123320.SAMN06309945_2745"/>
<evidence type="ECO:0000259" key="1">
    <source>
        <dbReference type="Pfam" id="PF00485"/>
    </source>
</evidence>
<evidence type="ECO:0000313" key="2">
    <source>
        <dbReference type="EMBL" id="SKC69113.1"/>
    </source>
</evidence>
<dbReference type="OrthoDB" id="3237545at2"/>
<organism evidence="2 3">
    <name type="scientific">Okibacterium fritillariae</name>
    <dbReference type="NCBI Taxonomy" id="123320"/>
    <lineage>
        <taxon>Bacteria</taxon>
        <taxon>Bacillati</taxon>
        <taxon>Actinomycetota</taxon>
        <taxon>Actinomycetes</taxon>
        <taxon>Micrococcales</taxon>
        <taxon>Microbacteriaceae</taxon>
        <taxon>Okibacterium</taxon>
    </lineage>
</organism>
<dbReference type="Gene3D" id="3.40.50.300">
    <property type="entry name" value="P-loop containing nucleotide triphosphate hydrolases"/>
    <property type="match status" value="1"/>
</dbReference>
<dbReference type="SUPFAM" id="SSF52540">
    <property type="entry name" value="P-loop containing nucleoside triphosphate hydrolases"/>
    <property type="match status" value="1"/>
</dbReference>
<dbReference type="AlphaFoldDB" id="A0A1T5KZN1"/>
<sequence length="193" mass="21644">MQSRDLIDHISGRSRDSARPVVVGVSGYCGSGKSTLARELVAALPGAVRMRGDDFLDPARSHVRSTDWDGVDRSRLVASVIEPFRERRPSEFRRYDWSARALGDPESLPVADVLVVDLIGLFHPEVVPLLDVAVWCDVDLDTAATRGMDRDRKLGRTHESLWRDVWIPNEIDFSNGFDPRRSATVLYESLGER</sequence>
<name>A0A1T5KZN1_9MICO</name>
<keyword evidence="2" id="KW-0418">Kinase</keyword>
<dbReference type="InterPro" id="IPR027417">
    <property type="entry name" value="P-loop_NTPase"/>
</dbReference>
<protein>
    <submittedName>
        <fullName evidence="2">Uridine kinase</fullName>
    </submittedName>
</protein>
<evidence type="ECO:0000313" key="3">
    <source>
        <dbReference type="Proteomes" id="UP000190857"/>
    </source>
</evidence>